<evidence type="ECO:0000313" key="2">
    <source>
        <dbReference type="Proteomes" id="UP000827092"/>
    </source>
</evidence>
<organism evidence="1 2">
    <name type="scientific">Oedothorax gibbosus</name>
    <dbReference type="NCBI Taxonomy" id="931172"/>
    <lineage>
        <taxon>Eukaryota</taxon>
        <taxon>Metazoa</taxon>
        <taxon>Ecdysozoa</taxon>
        <taxon>Arthropoda</taxon>
        <taxon>Chelicerata</taxon>
        <taxon>Arachnida</taxon>
        <taxon>Araneae</taxon>
        <taxon>Araneomorphae</taxon>
        <taxon>Entelegynae</taxon>
        <taxon>Araneoidea</taxon>
        <taxon>Linyphiidae</taxon>
        <taxon>Erigoninae</taxon>
        <taxon>Oedothorax</taxon>
    </lineage>
</organism>
<name>A0AAV6TCX2_9ARAC</name>
<comment type="caution">
    <text evidence="1">The sequence shown here is derived from an EMBL/GenBank/DDBJ whole genome shotgun (WGS) entry which is preliminary data.</text>
</comment>
<sequence>GLPLEILDLAHLFGNKCPLKTDGPHPLNIKKDVEVRTGEEYNYSCGNYYSKGNFPSWVFPKKTCEKVWSGFPKIPTLISVPPVTIHFTQKGFPPKPSAISLDGLFFS</sequence>
<evidence type="ECO:0000313" key="1">
    <source>
        <dbReference type="EMBL" id="KAG8155758.1"/>
    </source>
</evidence>
<feature type="non-terminal residue" evidence="1">
    <location>
        <position position="1"/>
    </location>
</feature>
<dbReference type="AlphaFoldDB" id="A0AAV6TCX2"/>
<accession>A0AAV6TCX2</accession>
<proteinExistence type="predicted"/>
<gene>
    <name evidence="1" type="ORF">JTE90_006858</name>
</gene>
<dbReference type="EMBL" id="JAFNEN010006703">
    <property type="protein sequence ID" value="KAG8155758.1"/>
    <property type="molecule type" value="Genomic_DNA"/>
</dbReference>
<keyword evidence="2" id="KW-1185">Reference proteome</keyword>
<protein>
    <recommendedName>
        <fullName evidence="3">Sushi domain-containing protein</fullName>
    </recommendedName>
</protein>
<reference evidence="1 2" key="1">
    <citation type="journal article" date="2022" name="Nat. Ecol. Evol.">
        <title>A masculinizing supergene underlies an exaggerated male reproductive morph in a spider.</title>
        <authorList>
            <person name="Hendrickx F."/>
            <person name="De Corte Z."/>
            <person name="Sonet G."/>
            <person name="Van Belleghem S.M."/>
            <person name="Kostlbacher S."/>
            <person name="Vangestel C."/>
        </authorList>
    </citation>
    <scope>NUCLEOTIDE SEQUENCE [LARGE SCALE GENOMIC DNA]</scope>
    <source>
        <strain evidence="1">W744_W776</strain>
    </source>
</reference>
<dbReference type="Proteomes" id="UP000827092">
    <property type="component" value="Unassembled WGS sequence"/>
</dbReference>
<evidence type="ECO:0008006" key="3">
    <source>
        <dbReference type="Google" id="ProtNLM"/>
    </source>
</evidence>